<dbReference type="Proteomes" id="UP000470520">
    <property type="component" value="Unassembled WGS sequence"/>
</dbReference>
<proteinExistence type="inferred from homology"/>
<comment type="similarity">
    <text evidence="1 2">Belongs to the LOG family.</text>
</comment>
<dbReference type="GO" id="GO:0005829">
    <property type="term" value="C:cytosol"/>
    <property type="evidence" value="ECO:0007669"/>
    <property type="project" value="TreeGrafter"/>
</dbReference>
<dbReference type="Gene3D" id="3.40.50.450">
    <property type="match status" value="1"/>
</dbReference>
<reference evidence="3 4" key="1">
    <citation type="submission" date="2020-01" db="EMBL/GenBank/DDBJ databases">
        <title>Insect and environment-associated Actinomycetes.</title>
        <authorList>
            <person name="Currrie C."/>
            <person name="Chevrette M."/>
            <person name="Carlson C."/>
            <person name="Stubbendieck R."/>
            <person name="Wendt-Pienkowski E."/>
        </authorList>
    </citation>
    <scope>NUCLEOTIDE SEQUENCE [LARGE SCALE GENOMIC DNA]</scope>
    <source>
        <strain evidence="3 4">SID7754</strain>
    </source>
</reference>
<dbReference type="Pfam" id="PF03641">
    <property type="entry name" value="Lysine_decarbox"/>
    <property type="match status" value="1"/>
</dbReference>
<sequence>MRVTIYAGSALGNRAAYQEAAALFAKELVAAGHEIVYGGGAAGLMGVVADSALAAGGRVTGVIPRHLVDAEVAHRGLSELHIVDTMHQRKQMMADLADAFLAMPGGVGTVEEILEVWAWLILGRHGKPMALLNVDGYWDRMHRMICRMSSSGFLREQEVGTLASVGDATGFLELVRNWEPPPPRWG</sequence>
<dbReference type="GO" id="GO:0009691">
    <property type="term" value="P:cytokinin biosynthetic process"/>
    <property type="evidence" value="ECO:0007669"/>
    <property type="project" value="UniProtKB-UniRule"/>
</dbReference>
<dbReference type="EC" id="3.2.2.n1" evidence="2"/>
<dbReference type="RefSeq" id="WP_164193241.1">
    <property type="nucleotide sequence ID" value="NZ_JAAGMR010000286.1"/>
</dbReference>
<dbReference type="InterPro" id="IPR005269">
    <property type="entry name" value="LOG"/>
</dbReference>
<evidence type="ECO:0000256" key="1">
    <source>
        <dbReference type="ARBA" id="ARBA00006763"/>
    </source>
</evidence>
<dbReference type="AlphaFoldDB" id="A0A7K3QZ22"/>
<gene>
    <name evidence="3" type="ORF">G3I21_25675</name>
</gene>
<evidence type="ECO:0000313" key="3">
    <source>
        <dbReference type="EMBL" id="NEB95031.1"/>
    </source>
</evidence>
<evidence type="ECO:0000313" key="4">
    <source>
        <dbReference type="Proteomes" id="UP000470520"/>
    </source>
</evidence>
<comment type="caution">
    <text evidence="3">The sequence shown here is derived from an EMBL/GenBank/DDBJ whole genome shotgun (WGS) entry which is preliminary data.</text>
</comment>
<evidence type="ECO:0000256" key="2">
    <source>
        <dbReference type="RuleBase" id="RU363015"/>
    </source>
</evidence>
<dbReference type="PANTHER" id="PTHR31223:SF70">
    <property type="entry name" value="LOG FAMILY PROTEIN YJL055W"/>
    <property type="match status" value="1"/>
</dbReference>
<protein>
    <recommendedName>
        <fullName evidence="2">Cytokinin riboside 5'-monophosphate phosphoribohydrolase</fullName>
        <ecNumber evidence="2">3.2.2.n1</ecNumber>
    </recommendedName>
</protein>
<dbReference type="NCBIfam" id="TIGR00730">
    <property type="entry name" value="Rossman fold protein, TIGR00730 family"/>
    <property type="match status" value="1"/>
</dbReference>
<keyword evidence="2" id="KW-0378">Hydrolase</keyword>
<comment type="catalytic activity">
    <reaction evidence="2">
        <text>9-ribosyl-trans-zeatin 5'-phosphate + H2O = trans-zeatin + D-ribose 5-phosphate</text>
        <dbReference type="Rhea" id="RHEA:48564"/>
        <dbReference type="ChEBI" id="CHEBI:15377"/>
        <dbReference type="ChEBI" id="CHEBI:16522"/>
        <dbReference type="ChEBI" id="CHEBI:78346"/>
        <dbReference type="ChEBI" id="CHEBI:87947"/>
        <dbReference type="EC" id="3.2.2.n1"/>
    </reaction>
</comment>
<name>A0A7K3QZ22_9ACTN</name>
<organism evidence="3 4">
    <name type="scientific">Streptomyces bauhiniae</name>
    <dbReference type="NCBI Taxonomy" id="2340725"/>
    <lineage>
        <taxon>Bacteria</taxon>
        <taxon>Bacillati</taxon>
        <taxon>Actinomycetota</taxon>
        <taxon>Actinomycetes</taxon>
        <taxon>Kitasatosporales</taxon>
        <taxon>Streptomycetaceae</taxon>
        <taxon>Streptomyces</taxon>
    </lineage>
</organism>
<dbReference type="SUPFAM" id="SSF102405">
    <property type="entry name" value="MCP/YpsA-like"/>
    <property type="match status" value="1"/>
</dbReference>
<accession>A0A7K3QZ22</accession>
<dbReference type="EMBL" id="JAAGMR010000286">
    <property type="protein sequence ID" value="NEB95031.1"/>
    <property type="molecule type" value="Genomic_DNA"/>
</dbReference>
<keyword evidence="2" id="KW-0203">Cytokinin biosynthesis</keyword>
<dbReference type="PANTHER" id="PTHR31223">
    <property type="entry name" value="LOG FAMILY PROTEIN YJL055W"/>
    <property type="match status" value="1"/>
</dbReference>
<dbReference type="GO" id="GO:0016799">
    <property type="term" value="F:hydrolase activity, hydrolyzing N-glycosyl compounds"/>
    <property type="evidence" value="ECO:0007669"/>
    <property type="project" value="TreeGrafter"/>
</dbReference>
<dbReference type="InterPro" id="IPR031100">
    <property type="entry name" value="LOG_fam"/>
</dbReference>
<comment type="catalytic activity">
    <reaction evidence="2">
        <text>N(6)-(dimethylallyl)adenosine 5'-phosphate + H2O = N(6)-dimethylallyladenine + D-ribose 5-phosphate</text>
        <dbReference type="Rhea" id="RHEA:48560"/>
        <dbReference type="ChEBI" id="CHEBI:15377"/>
        <dbReference type="ChEBI" id="CHEBI:17660"/>
        <dbReference type="ChEBI" id="CHEBI:57526"/>
        <dbReference type="ChEBI" id="CHEBI:78346"/>
        <dbReference type="EC" id="3.2.2.n1"/>
    </reaction>
</comment>